<dbReference type="KEGG" id="sesp:BN6_36400"/>
<dbReference type="Proteomes" id="UP000006281">
    <property type="component" value="Chromosome"/>
</dbReference>
<dbReference type="STRING" id="1179773.BN6_36400"/>
<evidence type="ECO:0000256" key="1">
    <source>
        <dbReference type="SAM" id="MobiDB-lite"/>
    </source>
</evidence>
<evidence type="ECO:0000313" key="2">
    <source>
        <dbReference type="EMBL" id="CCH30935.1"/>
    </source>
</evidence>
<organism evidence="2 3">
    <name type="scientific">Saccharothrix espanaensis (strain ATCC 51144 / DSM 44229 / JCM 9112 / NBRC 15066 / NRRL 15764)</name>
    <dbReference type="NCBI Taxonomy" id="1179773"/>
    <lineage>
        <taxon>Bacteria</taxon>
        <taxon>Bacillati</taxon>
        <taxon>Actinomycetota</taxon>
        <taxon>Actinomycetes</taxon>
        <taxon>Pseudonocardiales</taxon>
        <taxon>Pseudonocardiaceae</taxon>
        <taxon>Saccharothrix</taxon>
    </lineage>
</organism>
<sequence>MSTTTEREFLGEEAPEGGVAPLNASPNARTDSQESKLDQDKHEHTHENGELSPLCSGNGCVQTPPKP</sequence>
<dbReference type="EMBL" id="HE804045">
    <property type="protein sequence ID" value="CCH30935.1"/>
    <property type="molecule type" value="Genomic_DNA"/>
</dbReference>
<dbReference type="HOGENOM" id="CLU_2809866_0_0_11"/>
<dbReference type="OrthoDB" id="9944160at2"/>
<name>K0JT38_SACES</name>
<dbReference type="AlphaFoldDB" id="K0JT38"/>
<reference evidence="2 3" key="1">
    <citation type="journal article" date="2012" name="BMC Genomics">
        <title>Complete genome sequence of Saccharothrix espanaensis DSM 44229T and comparison to the other completely sequenced Pseudonocardiaceae.</title>
        <authorList>
            <person name="Strobel T."/>
            <person name="Al-Dilaimi A."/>
            <person name="Blom J."/>
            <person name="Gessner A."/>
            <person name="Kalinowski J."/>
            <person name="Luzhetska M."/>
            <person name="Puhler A."/>
            <person name="Szczepanowski R."/>
            <person name="Bechthold A."/>
            <person name="Ruckert C."/>
        </authorList>
    </citation>
    <scope>NUCLEOTIDE SEQUENCE [LARGE SCALE GENOMIC DNA]</scope>
    <source>
        <strain evidence="3">ATCC 51144 / DSM 44229 / JCM 9112 / NBRC 15066 / NRRL 15764</strain>
    </source>
</reference>
<dbReference type="RefSeq" id="WP_015101047.1">
    <property type="nucleotide sequence ID" value="NC_019673.1"/>
</dbReference>
<accession>K0JT38</accession>
<feature type="compositionally biased region" description="Basic and acidic residues" evidence="1">
    <location>
        <begin position="31"/>
        <end position="49"/>
    </location>
</feature>
<proteinExistence type="predicted"/>
<evidence type="ECO:0000313" key="3">
    <source>
        <dbReference type="Proteomes" id="UP000006281"/>
    </source>
</evidence>
<feature type="compositionally biased region" description="Basic and acidic residues" evidence="1">
    <location>
        <begin position="1"/>
        <end position="10"/>
    </location>
</feature>
<protein>
    <submittedName>
        <fullName evidence="2">Uncharacterized protein</fullName>
    </submittedName>
</protein>
<gene>
    <name evidence="2" type="ordered locus">BN6_36400</name>
</gene>
<keyword evidence="3" id="KW-1185">Reference proteome</keyword>
<feature type="region of interest" description="Disordered" evidence="1">
    <location>
        <begin position="1"/>
        <end position="67"/>
    </location>
</feature>